<comment type="caution">
    <text evidence="1">The sequence shown here is derived from an EMBL/GenBank/DDBJ whole genome shotgun (WGS) entry which is preliminary data.</text>
</comment>
<gene>
    <name evidence="1" type="ORF">Pmani_007014</name>
</gene>
<protein>
    <submittedName>
        <fullName evidence="1">Uncharacterized protein</fullName>
    </submittedName>
</protein>
<reference evidence="1" key="1">
    <citation type="submission" date="2023-11" db="EMBL/GenBank/DDBJ databases">
        <title>Genome assemblies of two species of porcelain crab, Petrolisthes cinctipes and Petrolisthes manimaculis (Anomura: Porcellanidae).</title>
        <authorList>
            <person name="Angst P."/>
        </authorList>
    </citation>
    <scope>NUCLEOTIDE SEQUENCE</scope>
    <source>
        <strain evidence="1">PB745_02</strain>
        <tissue evidence="1">Gill</tissue>
    </source>
</reference>
<accession>A0AAE1Q982</accession>
<organism evidence="1 2">
    <name type="scientific">Petrolisthes manimaculis</name>
    <dbReference type="NCBI Taxonomy" id="1843537"/>
    <lineage>
        <taxon>Eukaryota</taxon>
        <taxon>Metazoa</taxon>
        <taxon>Ecdysozoa</taxon>
        <taxon>Arthropoda</taxon>
        <taxon>Crustacea</taxon>
        <taxon>Multicrustacea</taxon>
        <taxon>Malacostraca</taxon>
        <taxon>Eumalacostraca</taxon>
        <taxon>Eucarida</taxon>
        <taxon>Decapoda</taxon>
        <taxon>Pleocyemata</taxon>
        <taxon>Anomura</taxon>
        <taxon>Galatheoidea</taxon>
        <taxon>Porcellanidae</taxon>
        <taxon>Petrolisthes</taxon>
    </lineage>
</organism>
<dbReference type="Proteomes" id="UP001292094">
    <property type="component" value="Unassembled WGS sequence"/>
</dbReference>
<dbReference type="EMBL" id="JAWZYT010000531">
    <property type="protein sequence ID" value="KAK4322216.1"/>
    <property type="molecule type" value="Genomic_DNA"/>
</dbReference>
<name>A0AAE1Q982_9EUCA</name>
<proteinExistence type="predicted"/>
<keyword evidence="2" id="KW-1185">Reference proteome</keyword>
<evidence type="ECO:0000313" key="2">
    <source>
        <dbReference type="Proteomes" id="UP001292094"/>
    </source>
</evidence>
<dbReference type="AlphaFoldDB" id="A0AAE1Q982"/>
<evidence type="ECO:0000313" key="1">
    <source>
        <dbReference type="EMBL" id="KAK4322216.1"/>
    </source>
</evidence>
<sequence>MSQPLVEHLPTPRVIRSRDDATSETVALLNKRDVLPLDSSLTHELWTEEYLPCRRTCLACIKPTILKPECTELSGGDED</sequence>